<sequence>MTRSDDVTPTPALTGRLLRALGLPSSPLLPRRQRLQRGLHRRGVSTSGWTATETTDNDTDTLDANALELIAWPYSAAPAAPATDPLTPRSSTPTTSDCCSPSCDCDKDWGNMSGFTKFRAGLTAAGCAAIIFTGATYGAGLKTQKEWKEERQSFWESPYDEQISLLQGQRGRLVTERRKWERKLEYLDERIQEGEAKKPEG</sequence>
<keyword evidence="3" id="KW-1185">Reference proteome</keyword>
<organism evidence="2 3">
    <name type="scientific">Colletotrichum melonis</name>
    <dbReference type="NCBI Taxonomy" id="1209925"/>
    <lineage>
        <taxon>Eukaryota</taxon>
        <taxon>Fungi</taxon>
        <taxon>Dikarya</taxon>
        <taxon>Ascomycota</taxon>
        <taxon>Pezizomycotina</taxon>
        <taxon>Sordariomycetes</taxon>
        <taxon>Hypocreomycetidae</taxon>
        <taxon>Glomerellales</taxon>
        <taxon>Glomerellaceae</taxon>
        <taxon>Colletotrichum</taxon>
        <taxon>Colletotrichum acutatum species complex</taxon>
    </lineage>
</organism>
<evidence type="ECO:0000256" key="1">
    <source>
        <dbReference type="SAM" id="MobiDB-lite"/>
    </source>
</evidence>
<protein>
    <submittedName>
        <fullName evidence="2">Uncharacterized protein</fullName>
    </submittedName>
</protein>
<accession>A0AAI9UM30</accession>
<name>A0AAI9UM30_9PEZI</name>
<feature type="compositionally biased region" description="Basic residues" evidence="1">
    <location>
        <begin position="31"/>
        <end position="43"/>
    </location>
</feature>
<evidence type="ECO:0000313" key="2">
    <source>
        <dbReference type="EMBL" id="KAK1460989.1"/>
    </source>
</evidence>
<comment type="caution">
    <text evidence="2">The sequence shown here is derived from an EMBL/GenBank/DDBJ whole genome shotgun (WGS) entry which is preliminary data.</text>
</comment>
<reference evidence="2 3" key="1">
    <citation type="submission" date="2016-10" db="EMBL/GenBank/DDBJ databases">
        <title>The genome sequence of Colletotrichum fioriniae PJ7.</title>
        <authorList>
            <person name="Baroncelli R."/>
        </authorList>
    </citation>
    <scope>NUCLEOTIDE SEQUENCE [LARGE SCALE GENOMIC DNA]</scope>
    <source>
        <strain evidence="2">Col 31</strain>
    </source>
</reference>
<dbReference type="AlphaFoldDB" id="A0AAI9UM30"/>
<gene>
    <name evidence="2" type="ORF">CMEL01_15286</name>
</gene>
<proteinExistence type="predicted"/>
<dbReference type="Proteomes" id="UP001239795">
    <property type="component" value="Unassembled WGS sequence"/>
</dbReference>
<feature type="region of interest" description="Disordered" evidence="1">
    <location>
        <begin position="28"/>
        <end position="58"/>
    </location>
</feature>
<dbReference type="EMBL" id="MLGG01000012">
    <property type="protein sequence ID" value="KAK1460989.1"/>
    <property type="molecule type" value="Genomic_DNA"/>
</dbReference>
<evidence type="ECO:0000313" key="3">
    <source>
        <dbReference type="Proteomes" id="UP001239795"/>
    </source>
</evidence>